<proteinExistence type="predicted"/>
<sequence>ILINIQRKRSLFFYTCNEKIVARNHCVNHAQRICKHMYTQRVGKKAGLGWSRIYIYKPSGEEITCEIAN</sequence>
<feature type="non-terminal residue" evidence="1">
    <location>
        <position position="69"/>
    </location>
</feature>
<feature type="non-terminal residue" evidence="1">
    <location>
        <position position="1"/>
    </location>
</feature>
<protein>
    <submittedName>
        <fullName evidence="1">Uncharacterized protein</fullName>
    </submittedName>
</protein>
<organism evidence="1">
    <name type="scientific">Arion vulgaris</name>
    <dbReference type="NCBI Taxonomy" id="1028688"/>
    <lineage>
        <taxon>Eukaryota</taxon>
        <taxon>Metazoa</taxon>
        <taxon>Spiralia</taxon>
        <taxon>Lophotrochozoa</taxon>
        <taxon>Mollusca</taxon>
        <taxon>Gastropoda</taxon>
        <taxon>Heterobranchia</taxon>
        <taxon>Euthyneura</taxon>
        <taxon>Panpulmonata</taxon>
        <taxon>Eupulmonata</taxon>
        <taxon>Stylommatophora</taxon>
        <taxon>Helicina</taxon>
        <taxon>Arionoidea</taxon>
        <taxon>Arionidae</taxon>
        <taxon>Arion</taxon>
    </lineage>
</organism>
<dbReference type="EMBL" id="HACG01053188">
    <property type="protein sequence ID" value="CEL00059.1"/>
    <property type="molecule type" value="Transcribed_RNA"/>
</dbReference>
<evidence type="ECO:0000313" key="1">
    <source>
        <dbReference type="EMBL" id="CEL00059.1"/>
    </source>
</evidence>
<gene>
    <name evidence="1" type="primary">ORF222751</name>
</gene>
<reference evidence="1" key="1">
    <citation type="submission" date="2014-12" db="EMBL/GenBank/DDBJ databases">
        <title>Insight into the proteome of Arion vulgaris.</title>
        <authorList>
            <person name="Aradska J."/>
            <person name="Bulat T."/>
            <person name="Smidak R."/>
            <person name="Sarate P."/>
            <person name="Gangsoo J."/>
            <person name="Sialana F."/>
            <person name="Bilban M."/>
            <person name="Lubec G."/>
        </authorList>
    </citation>
    <scope>NUCLEOTIDE SEQUENCE</scope>
    <source>
        <tissue evidence="1">Skin</tissue>
    </source>
</reference>
<name>A0A0B7C3M0_9EUPU</name>
<accession>A0A0B7C3M0</accession>
<dbReference type="AlphaFoldDB" id="A0A0B7C3M0"/>